<comment type="similarity">
    <text evidence="1">Belongs to the universal stress protein A family.</text>
</comment>
<feature type="domain" description="UspA" evidence="2">
    <location>
        <begin position="1"/>
        <end position="146"/>
    </location>
</feature>
<dbReference type="SUPFAM" id="SSF52402">
    <property type="entry name" value="Adenine nucleotide alpha hydrolases-like"/>
    <property type="match status" value="1"/>
</dbReference>
<dbReference type="Pfam" id="PF00582">
    <property type="entry name" value="Usp"/>
    <property type="match status" value="1"/>
</dbReference>
<dbReference type="AlphaFoldDB" id="A0A7J3VU97"/>
<name>A0A7J3VU97_CALS0</name>
<gene>
    <name evidence="3" type="ORF">ENM31_04435</name>
</gene>
<dbReference type="PRINTS" id="PR01438">
    <property type="entry name" value="UNVRSLSTRESS"/>
</dbReference>
<evidence type="ECO:0000259" key="2">
    <source>
        <dbReference type="Pfam" id="PF00582"/>
    </source>
</evidence>
<dbReference type="PANTHER" id="PTHR46268:SF6">
    <property type="entry name" value="UNIVERSAL STRESS PROTEIN UP12"/>
    <property type="match status" value="1"/>
</dbReference>
<reference evidence="3" key="1">
    <citation type="journal article" date="2020" name="mSystems">
        <title>Genome- and Community-Level Interaction Insights into Carbon Utilization and Element Cycling Functions of Hydrothermarchaeota in Hydrothermal Sediment.</title>
        <authorList>
            <person name="Zhou Z."/>
            <person name="Liu Y."/>
            <person name="Xu W."/>
            <person name="Pan J."/>
            <person name="Luo Z.H."/>
            <person name="Li M."/>
        </authorList>
    </citation>
    <scope>NUCLEOTIDE SEQUENCE [LARGE SCALE GENOMIC DNA]</scope>
    <source>
        <strain evidence="3">SpSt-1074</strain>
    </source>
</reference>
<evidence type="ECO:0000313" key="3">
    <source>
        <dbReference type="EMBL" id="HHM44524.1"/>
    </source>
</evidence>
<dbReference type="InterPro" id="IPR006015">
    <property type="entry name" value="Universal_stress_UspA"/>
</dbReference>
<comment type="caution">
    <text evidence="3">The sequence shown here is derived from an EMBL/GenBank/DDBJ whole genome shotgun (WGS) entry which is preliminary data.</text>
</comment>
<sequence>MFSKILAAVDGSDNSRRAVGVAVELCRRLGSELVVVHVVQQPPYLFAAAGISPAALQQYFQDAKEEGWRYVNEALRKASDAGVRARGEVVERAPSVVEALTNYALNEKVDLIVTGTRGLGSFKKLLLGSVASGVVSHAHCPVLVVK</sequence>
<dbReference type="InterPro" id="IPR014729">
    <property type="entry name" value="Rossmann-like_a/b/a_fold"/>
</dbReference>
<organism evidence="3">
    <name type="scientific">Caldiarchaeum subterraneum</name>
    <dbReference type="NCBI Taxonomy" id="311458"/>
    <lineage>
        <taxon>Archaea</taxon>
        <taxon>Nitrososphaerota</taxon>
        <taxon>Candidatus Caldarchaeales</taxon>
        <taxon>Candidatus Caldarchaeaceae</taxon>
        <taxon>Candidatus Caldarchaeum</taxon>
    </lineage>
</organism>
<proteinExistence type="inferred from homology"/>
<dbReference type="CDD" id="cd00293">
    <property type="entry name" value="USP-like"/>
    <property type="match status" value="1"/>
</dbReference>
<protein>
    <submittedName>
        <fullName evidence="3">Universal stress protein</fullName>
    </submittedName>
</protein>
<dbReference type="EMBL" id="DRXH01000153">
    <property type="protein sequence ID" value="HHM44524.1"/>
    <property type="molecule type" value="Genomic_DNA"/>
</dbReference>
<dbReference type="Gene3D" id="3.40.50.620">
    <property type="entry name" value="HUPs"/>
    <property type="match status" value="1"/>
</dbReference>
<evidence type="ECO:0000256" key="1">
    <source>
        <dbReference type="ARBA" id="ARBA00008791"/>
    </source>
</evidence>
<dbReference type="InterPro" id="IPR006016">
    <property type="entry name" value="UspA"/>
</dbReference>
<accession>A0A7J3VU97</accession>
<dbReference type="PANTHER" id="PTHR46268">
    <property type="entry name" value="STRESS RESPONSE PROTEIN NHAX"/>
    <property type="match status" value="1"/>
</dbReference>